<dbReference type="SMART" id="SM00220">
    <property type="entry name" value="S_TKc"/>
    <property type="match status" value="1"/>
</dbReference>
<keyword evidence="1" id="KW-0808">Transferase</keyword>
<feature type="region of interest" description="Disordered" evidence="5">
    <location>
        <begin position="414"/>
        <end position="439"/>
    </location>
</feature>
<comment type="caution">
    <text evidence="7">The sequence shown here is derived from an EMBL/GenBank/DDBJ whole genome shotgun (WGS) entry which is preliminary data.</text>
</comment>
<organism evidence="7 8">
    <name type="scientific">Stigmatella ashevillensis</name>
    <dbReference type="NCBI Taxonomy" id="2995309"/>
    <lineage>
        <taxon>Bacteria</taxon>
        <taxon>Pseudomonadati</taxon>
        <taxon>Myxococcota</taxon>
        <taxon>Myxococcia</taxon>
        <taxon>Myxococcales</taxon>
        <taxon>Cystobacterineae</taxon>
        <taxon>Archangiaceae</taxon>
        <taxon>Stigmatella</taxon>
    </lineage>
</organism>
<evidence type="ECO:0000259" key="6">
    <source>
        <dbReference type="PROSITE" id="PS50011"/>
    </source>
</evidence>
<accession>A0ABT5DCQ0</accession>
<dbReference type="Gene3D" id="1.10.510.10">
    <property type="entry name" value="Transferase(Phosphotransferase) domain 1"/>
    <property type="match status" value="1"/>
</dbReference>
<dbReference type="Gene3D" id="3.30.200.20">
    <property type="entry name" value="Phosphorylase Kinase, domain 1"/>
    <property type="match status" value="1"/>
</dbReference>
<feature type="domain" description="Protein kinase" evidence="6">
    <location>
        <begin position="23"/>
        <end position="308"/>
    </location>
</feature>
<gene>
    <name evidence="7" type="ORF">POL68_20675</name>
</gene>
<keyword evidence="8" id="KW-1185">Reference proteome</keyword>
<dbReference type="RefSeq" id="WP_272140758.1">
    <property type="nucleotide sequence ID" value="NZ_JAQNDM010000002.1"/>
</dbReference>
<dbReference type="PROSITE" id="PS50011">
    <property type="entry name" value="PROTEIN_KINASE_DOM"/>
    <property type="match status" value="1"/>
</dbReference>
<sequence length="497" mass="53281">MAWNDAMTFNPTALPSGTRVGSWQLLGWQGRGTYGTVYRATPWGKPGSEVVALKLASHPRDERFVREAELLSRLHSPNVPCLLDYGFWRHPSGRAYPYLVMEWIDGTSLYEWARQQSLSSRQAFTLLAQVARALAETVAVGGTHRDVKGDNILVRSADGCAFLMDYGAGHYVGAAPLTPPPFPPGSPRYRSPEAWAFSRSLGPSSCIPYPSQPADDVFALGVTAYKLVTDEYPPSTFPEDEESRVWSLEAGGPRPPQAMNPSVVPHLGALILRMLAVRPEARGAPSELAEALEQAAAHVSPEADQPLFSGVPRPRARWPSEDLVVAPQWPSPEPELLPERSSPPVEARSHRAWILTMGVGVPLAVCTGWGVCVNLQAQLPVTSSAFDGGERDGGSVALGDTSLTVAASSSAAPFDGEGIGLEAPPSLLPRQSRPDAKGRCPTKGHVVLNGGCWVKLDVTHPACQGNVYVYQGSCYVPALQPATVPTSSPAEARPPKH</sequence>
<dbReference type="PANTHER" id="PTHR43289:SF6">
    <property type="entry name" value="SERINE_THREONINE-PROTEIN KINASE NEKL-3"/>
    <property type="match status" value="1"/>
</dbReference>
<evidence type="ECO:0000256" key="3">
    <source>
        <dbReference type="ARBA" id="ARBA00022777"/>
    </source>
</evidence>
<keyword evidence="3 7" id="KW-0418">Kinase</keyword>
<dbReference type="SUPFAM" id="SSF56112">
    <property type="entry name" value="Protein kinase-like (PK-like)"/>
    <property type="match status" value="1"/>
</dbReference>
<dbReference type="GO" id="GO:0016301">
    <property type="term" value="F:kinase activity"/>
    <property type="evidence" value="ECO:0007669"/>
    <property type="project" value="UniProtKB-KW"/>
</dbReference>
<dbReference type="Pfam" id="PF00069">
    <property type="entry name" value="Pkinase"/>
    <property type="match status" value="1"/>
</dbReference>
<evidence type="ECO:0000256" key="4">
    <source>
        <dbReference type="ARBA" id="ARBA00022840"/>
    </source>
</evidence>
<dbReference type="PANTHER" id="PTHR43289">
    <property type="entry name" value="MITOGEN-ACTIVATED PROTEIN KINASE KINASE KINASE 20-RELATED"/>
    <property type="match status" value="1"/>
</dbReference>
<proteinExistence type="predicted"/>
<evidence type="ECO:0000256" key="1">
    <source>
        <dbReference type="ARBA" id="ARBA00022679"/>
    </source>
</evidence>
<protein>
    <submittedName>
        <fullName evidence="7">Serine/threonine-protein kinase</fullName>
    </submittedName>
</protein>
<reference evidence="7 8" key="1">
    <citation type="submission" date="2022-11" db="EMBL/GenBank/DDBJ databases">
        <title>Minimal conservation of predation-associated metabolite biosynthetic gene clusters underscores biosynthetic potential of Myxococcota including descriptions for ten novel species: Archangium lansinium sp. nov., Myxococcus landrumus sp. nov., Nannocystis bai.</title>
        <authorList>
            <person name="Ahearne A."/>
            <person name="Stevens C."/>
            <person name="Dowd S."/>
        </authorList>
    </citation>
    <scope>NUCLEOTIDE SEQUENCE [LARGE SCALE GENOMIC DNA]</scope>
    <source>
        <strain evidence="7 8">NCWAL01</strain>
    </source>
</reference>
<dbReference type="CDD" id="cd14014">
    <property type="entry name" value="STKc_PknB_like"/>
    <property type="match status" value="1"/>
</dbReference>
<name>A0ABT5DCQ0_9BACT</name>
<evidence type="ECO:0000256" key="5">
    <source>
        <dbReference type="SAM" id="MobiDB-lite"/>
    </source>
</evidence>
<dbReference type="InterPro" id="IPR011009">
    <property type="entry name" value="Kinase-like_dom_sf"/>
</dbReference>
<evidence type="ECO:0000313" key="8">
    <source>
        <dbReference type="Proteomes" id="UP001221838"/>
    </source>
</evidence>
<keyword evidence="2" id="KW-0547">Nucleotide-binding</keyword>
<dbReference type="Proteomes" id="UP001221838">
    <property type="component" value="Unassembled WGS sequence"/>
</dbReference>
<keyword evidence="4" id="KW-0067">ATP-binding</keyword>
<evidence type="ECO:0000256" key="2">
    <source>
        <dbReference type="ARBA" id="ARBA00022741"/>
    </source>
</evidence>
<dbReference type="EMBL" id="JAQNDM010000002">
    <property type="protein sequence ID" value="MDC0710900.1"/>
    <property type="molecule type" value="Genomic_DNA"/>
</dbReference>
<evidence type="ECO:0000313" key="7">
    <source>
        <dbReference type="EMBL" id="MDC0710900.1"/>
    </source>
</evidence>
<dbReference type="InterPro" id="IPR000719">
    <property type="entry name" value="Prot_kinase_dom"/>
</dbReference>